<evidence type="ECO:0000256" key="4">
    <source>
        <dbReference type="ARBA" id="ARBA00014389"/>
    </source>
</evidence>
<dbReference type="GO" id="GO:0003723">
    <property type="term" value="F:RNA binding"/>
    <property type="evidence" value="ECO:0007669"/>
    <property type="project" value="UniProtKB-KW"/>
</dbReference>
<keyword evidence="14" id="KW-0543">Viral nucleoprotein</keyword>
<reference evidence="16 17" key="2">
    <citation type="journal article" date="2023" name="Microbiol. Spectr.">
        <title>Structural insights on the nucleoprotein C-terminal domain of Mengla virus.</title>
        <authorList>
            <person name="Kawasaki S."/>
            <person name="Ozawa K."/>
            <person name="Mori T."/>
            <person name="Yamamoto A."/>
            <person name="Ito M."/>
            <person name="Ohkuma M."/>
            <person name="Sakamoto M."/>
            <person name="Matsutani M."/>
        </authorList>
    </citation>
    <scope>X-RAY CRYSTALLOGRAPHY (3.26 ANGSTROMS) OF 573-697</scope>
</reference>
<keyword evidence="8" id="KW-0946">Virion</keyword>
<keyword evidence="7" id="KW-0167">Capsid protein</keyword>
<protein>
    <recommendedName>
        <fullName evidence="4">Nucleoprotein</fullName>
    </recommendedName>
    <alternativeName>
        <fullName evidence="12">Nucleocapsid protein</fullName>
    </alternativeName>
</protein>
<evidence type="ECO:0000256" key="6">
    <source>
        <dbReference type="ARBA" id="ARBA00022553"/>
    </source>
</evidence>
<evidence type="ECO:0000256" key="10">
    <source>
        <dbReference type="ARBA" id="ARBA00023200"/>
    </source>
</evidence>
<evidence type="ECO:0000313" key="14">
    <source>
        <dbReference type="EMBL" id="AQM57739.2"/>
    </source>
</evidence>
<feature type="compositionally biased region" description="Basic and acidic residues" evidence="13">
    <location>
        <begin position="492"/>
        <end position="504"/>
    </location>
</feature>
<dbReference type="Pfam" id="PF05505">
    <property type="entry name" value="Ebola_NP"/>
    <property type="match status" value="2"/>
</dbReference>
<name>A0A1Q1NMU1_9MONO</name>
<dbReference type="InterPro" id="IPR008609">
    <property type="entry name" value="Ebola_NP"/>
</dbReference>
<evidence type="ECO:0000256" key="8">
    <source>
        <dbReference type="ARBA" id="ARBA00022844"/>
    </source>
</evidence>
<evidence type="ECO:0000256" key="3">
    <source>
        <dbReference type="ARBA" id="ARBA00005492"/>
    </source>
</evidence>
<evidence type="ECO:0000256" key="11">
    <source>
        <dbReference type="ARBA" id="ARBA00023274"/>
    </source>
</evidence>
<accession>A0A1Q1NMU1</accession>
<organism evidence="14 15">
    <name type="scientific">Dianlovirus menglaense</name>
    <dbReference type="NCBI Taxonomy" id="3052181"/>
    <lineage>
        <taxon>Viruses</taxon>
        <taxon>Riboviria</taxon>
        <taxon>Orthornavirae</taxon>
        <taxon>Negarnaviricota</taxon>
        <taxon>Haploviricotina</taxon>
        <taxon>Monjiviricetes</taxon>
        <taxon>Mononegavirales</taxon>
        <taxon>Filoviridae</taxon>
        <taxon>Dianlovirus</taxon>
    </lineage>
</organism>
<dbReference type="SMR" id="A0A1Q1NMU1"/>
<evidence type="ECO:0000256" key="7">
    <source>
        <dbReference type="ARBA" id="ARBA00022561"/>
    </source>
</evidence>
<evidence type="ECO:0000256" key="5">
    <source>
        <dbReference type="ARBA" id="ARBA00022497"/>
    </source>
</evidence>
<evidence type="ECO:0000256" key="13">
    <source>
        <dbReference type="SAM" id="MobiDB-lite"/>
    </source>
</evidence>
<gene>
    <name evidence="14" type="primary">NP</name>
</gene>
<dbReference type="GO" id="GO:0019013">
    <property type="term" value="C:viral nucleocapsid"/>
    <property type="evidence" value="ECO:0007669"/>
    <property type="project" value="UniProtKB-KW"/>
</dbReference>
<comment type="subcellular location">
    <subcellularLocation>
        <location evidence="1">Host cytoplasm</location>
    </subcellularLocation>
    <subcellularLocation>
        <location evidence="2">Virion</location>
    </subcellularLocation>
</comment>
<dbReference type="GO" id="GO:0019074">
    <property type="term" value="P:viral RNA genome packaging"/>
    <property type="evidence" value="ECO:0007669"/>
    <property type="project" value="InterPro"/>
</dbReference>
<keyword evidence="5" id="KW-1139">Helical capsid protein</keyword>
<dbReference type="EMBL" id="KX371887">
    <property type="protein sequence ID" value="AQM57739.2"/>
    <property type="molecule type" value="Viral_cRNA"/>
</dbReference>
<feature type="compositionally biased region" description="Acidic residues" evidence="13">
    <location>
        <begin position="467"/>
        <end position="484"/>
    </location>
</feature>
<dbReference type="PDB" id="8P24">
    <property type="method" value="X-ray"/>
    <property type="resolution" value="3.73 A"/>
    <property type="chains" value="A/B/C/D/E/F/G/H/I/J/K/L/M/N/O/P/Q/R/S/T/U/V/W/X/Y/Z/a/b=573-697"/>
</dbReference>
<dbReference type="GO" id="GO:0030430">
    <property type="term" value="C:host cell cytoplasm"/>
    <property type="evidence" value="ECO:0007669"/>
    <property type="project" value="UniProtKB-SubCell"/>
</dbReference>
<evidence type="ECO:0000256" key="12">
    <source>
        <dbReference type="ARBA" id="ARBA00033344"/>
    </source>
</evidence>
<proteinExistence type="evidence at protein level"/>
<reference evidence="14 15" key="1">
    <citation type="journal article" date="2017" name="Emerg. Infect. Dis.">
        <title>Genetically Diverse Filoviruses in Rousettus and Eonycteris spp. Bats, China, 2009 and 2015.</title>
        <authorList>
            <person name="Yang X.L."/>
            <person name="Zhang Y.Z."/>
            <person name="Jiang R.D."/>
            <person name="Guo H."/>
            <person name="Zhang W."/>
            <person name="Li B."/>
            <person name="Wang N."/>
            <person name="Wang L."/>
            <person name="Waruhiu C."/>
            <person name="Zhou J.H."/>
            <person name="Li S.Y."/>
            <person name="Daszak P."/>
            <person name="Wang L.F."/>
            <person name="Shi Z.L."/>
        </authorList>
    </citation>
    <scope>NUCLEOTIDE SEQUENCE [LARGE SCALE GENOMIC DNA]</scope>
    <source>
        <strain evidence="14">Rousettus-wt/CHN/2015/Sharen-Bat9447-1</strain>
    </source>
</reference>
<evidence type="ECO:0007829" key="17">
    <source>
        <dbReference type="PDB" id="8P10"/>
    </source>
</evidence>
<dbReference type="GeneID" id="65102443"/>
<evidence type="ECO:0000256" key="9">
    <source>
        <dbReference type="ARBA" id="ARBA00022884"/>
    </source>
</evidence>
<dbReference type="Proteomes" id="UP000501328">
    <property type="component" value="Segment"/>
</dbReference>
<feature type="compositionally biased region" description="Low complexity" evidence="13">
    <location>
        <begin position="441"/>
        <end position="455"/>
    </location>
</feature>
<keyword evidence="6" id="KW-0597">Phosphoprotein</keyword>
<feature type="compositionally biased region" description="Polar residues" evidence="13">
    <location>
        <begin position="617"/>
        <end position="633"/>
    </location>
</feature>
<evidence type="ECO:0000313" key="15">
    <source>
        <dbReference type="Proteomes" id="UP000501328"/>
    </source>
</evidence>
<dbReference type="KEGG" id="vg:65102443"/>
<sequence>MDLHGLLELGTRPTAPHVRSRKIVIYETGNQIIICNQIIDAVSAGIDLGDLLEGCLLTLCLEHYYGSDKDKFNSSQMAAYLRDAGYDFEVIRAQDAKKLADLIPRESHLLNVISALENLDGSEKNKQRVGLFLSFCSLFLPKLVVGDKASIEKALRQVAIHQEQGMVVYPPTWLTTGFMKLIFSIVRASFIVKFVLIHQGINLVTGHDAYDNVISNSINQTRFSGLLIVKTVLEHILQRTENGVILHPLVRTSKVKSEVESFKVALRGLARHKEYAPFARVLNLSGVNNLEHGLFPQLSAIAIGVATAHGSTLAGVSVGEQYQQLREAAHDAELKLQRRREQMEISSLELDLEEQKILEQFHQQKTEITHTQTLAVLTQKKEKLAKLAGELGADKLFQPVIPQPNDKPQMTTVIDPSRTSVKIQTSFLPPPSTKDNMEGQIPESPESSTISSSSSCIDPNDPFALLIDDDEQEGDFQSADEGDSQDQSAEAARQEEIRKAEQKFKGLPRTIPTKDQNPPIKPQRTNLAPVQEESESEYTTTSDESGSEDESSDQRNIEVPPPPLYDTSTSEIGDMGAAEHTLDPFGDMPPLETDVLTPQDTATVPSAPPSSPTPSTNRQGEAQTQNGEDSSQDWPRRVKTNKGREFMFPTDLLHRTPPQVLLDALVNEYESPLSATELSDDWPEMTFEERKNVAFNL</sequence>
<evidence type="ECO:0000256" key="2">
    <source>
        <dbReference type="ARBA" id="ARBA00004328"/>
    </source>
</evidence>
<dbReference type="RefSeq" id="YP_010087183.1">
    <property type="nucleotide sequence ID" value="NC_055510.1"/>
</dbReference>
<evidence type="ECO:0007829" key="16">
    <source>
        <dbReference type="PDB" id="8P0Y"/>
    </source>
</evidence>
<keyword evidence="15" id="KW-1185">Reference proteome</keyword>
<feature type="region of interest" description="Disordered" evidence="13">
    <location>
        <begin position="426"/>
        <end position="643"/>
    </location>
</feature>
<dbReference type="PDB" id="8P0Y">
    <property type="method" value="X-ray"/>
    <property type="resolution" value="4.12 A"/>
    <property type="chains" value="A/O/P/Q/R/S/T/U/V/W/X/Y/Z/a=573-697"/>
</dbReference>
<evidence type="ECO:0000256" key="1">
    <source>
        <dbReference type="ARBA" id="ARBA00004192"/>
    </source>
</evidence>
<dbReference type="GO" id="GO:1990904">
    <property type="term" value="C:ribonucleoprotein complex"/>
    <property type="evidence" value="ECO:0007669"/>
    <property type="project" value="UniProtKB-KW"/>
</dbReference>
<keyword evidence="9" id="KW-0694">RNA-binding</keyword>
<keyword evidence="10" id="KW-1035">Host cytoplasm</keyword>
<dbReference type="PDB" id="8P10">
    <property type="method" value="X-ray"/>
    <property type="resolution" value="3.26 A"/>
    <property type="chains" value="A/B/C/D/E/F/G/H/I/J/K/L/M/N/O/P/Q/R/S/T/U/V/W/X/Y/Z/a/b=573-697"/>
</dbReference>
<dbReference type="GO" id="GO:0019029">
    <property type="term" value="C:helical viral capsid"/>
    <property type="evidence" value="ECO:0007669"/>
    <property type="project" value="UniProtKB-KW"/>
</dbReference>
<keyword evidence="11" id="KW-0687">Ribonucleoprotein</keyword>
<keyword evidence="16 17" id="KW-0002">3D-structure</keyword>
<comment type="similarity">
    <text evidence="3">Belongs to the filoviruses nucleoprotein family.</text>
</comment>